<dbReference type="InterPro" id="IPR011010">
    <property type="entry name" value="DNA_brk_join_enz"/>
</dbReference>
<dbReference type="InterPro" id="IPR002104">
    <property type="entry name" value="Integrase_catalytic"/>
</dbReference>
<feature type="domain" description="Tyr recombinase" evidence="2">
    <location>
        <begin position="10"/>
        <end position="50"/>
    </location>
</feature>
<dbReference type="Proteomes" id="UP001175097">
    <property type="component" value="Unassembled WGS sequence"/>
</dbReference>
<reference evidence="3" key="1">
    <citation type="submission" date="2023-03" db="EMBL/GenBank/DDBJ databases">
        <title>MT1 and MT2 Draft Genomes of Novel Species.</title>
        <authorList>
            <person name="Venkateswaran K."/>
        </authorList>
    </citation>
    <scope>NUCLEOTIDE SEQUENCE</scope>
    <source>
        <strain evidence="3">F6_3S_P_2</strain>
    </source>
</reference>
<evidence type="ECO:0000256" key="1">
    <source>
        <dbReference type="ARBA" id="ARBA00023172"/>
    </source>
</evidence>
<gene>
    <name evidence="3" type="ORF">P5G49_07740</name>
</gene>
<dbReference type="Gene3D" id="1.10.443.10">
    <property type="entry name" value="Intergrase catalytic core"/>
    <property type="match status" value="1"/>
</dbReference>
<protein>
    <recommendedName>
        <fullName evidence="2">Tyr recombinase domain-containing protein</fullName>
    </recommendedName>
</protein>
<dbReference type="Pfam" id="PF00589">
    <property type="entry name" value="Phage_integrase"/>
    <property type="match status" value="1"/>
</dbReference>
<evidence type="ECO:0000313" key="3">
    <source>
        <dbReference type="EMBL" id="MDN4607374.1"/>
    </source>
</evidence>
<name>A0ABT8JQG4_9BACL</name>
<evidence type="ECO:0000259" key="2">
    <source>
        <dbReference type="Pfam" id="PF00589"/>
    </source>
</evidence>
<dbReference type="SUPFAM" id="SSF56349">
    <property type="entry name" value="DNA breaking-rejoining enzymes"/>
    <property type="match status" value="1"/>
</dbReference>
<proteinExistence type="predicted"/>
<dbReference type="RefSeq" id="WP_301242920.1">
    <property type="nucleotide sequence ID" value="NZ_JAROCC010000005.1"/>
</dbReference>
<keyword evidence="4" id="KW-1185">Reference proteome</keyword>
<keyword evidence="1" id="KW-0233">DNA recombination</keyword>
<accession>A0ABT8JQG4</accession>
<evidence type="ECO:0000313" key="4">
    <source>
        <dbReference type="Proteomes" id="UP001175097"/>
    </source>
</evidence>
<sequence>MIGVYGYKNYLDVRNKAIITMLADTGMRAGEIRGLKPDDIKENTILIKGKWIRKELFSFLLHLKKSNQIYAT</sequence>
<dbReference type="EMBL" id="JAROCC010000005">
    <property type="protein sequence ID" value="MDN4607374.1"/>
    <property type="molecule type" value="Genomic_DNA"/>
</dbReference>
<dbReference type="InterPro" id="IPR013762">
    <property type="entry name" value="Integrase-like_cat_sf"/>
</dbReference>
<comment type="caution">
    <text evidence="3">The sequence shown here is derived from an EMBL/GenBank/DDBJ whole genome shotgun (WGS) entry which is preliminary data.</text>
</comment>
<organism evidence="3 4">
    <name type="scientific">Sporosarcina highlanderae</name>
    <dbReference type="NCBI Taxonomy" id="3035916"/>
    <lineage>
        <taxon>Bacteria</taxon>
        <taxon>Bacillati</taxon>
        <taxon>Bacillota</taxon>
        <taxon>Bacilli</taxon>
        <taxon>Bacillales</taxon>
        <taxon>Caryophanaceae</taxon>
        <taxon>Sporosarcina</taxon>
    </lineage>
</organism>